<dbReference type="InterPro" id="IPR035959">
    <property type="entry name" value="RutC-like_sf"/>
</dbReference>
<evidence type="ECO:0000259" key="1">
    <source>
        <dbReference type="Pfam" id="PF14588"/>
    </source>
</evidence>
<dbReference type="Pfam" id="PF14588">
    <property type="entry name" value="YjgF_endoribonc"/>
    <property type="match status" value="1"/>
</dbReference>
<dbReference type="SUPFAM" id="SSF55298">
    <property type="entry name" value="YjgF-like"/>
    <property type="match status" value="1"/>
</dbReference>
<keyword evidence="3" id="KW-1185">Reference proteome</keyword>
<evidence type="ECO:0000313" key="2">
    <source>
        <dbReference type="EMBL" id="MBK5926851.1"/>
    </source>
</evidence>
<accession>A0A934WIH3</accession>
<dbReference type="RefSeq" id="WP_201156619.1">
    <property type="nucleotide sequence ID" value="NZ_NHSD01000176.1"/>
</dbReference>
<evidence type="ECO:0000313" key="3">
    <source>
        <dbReference type="Proteomes" id="UP000706333"/>
    </source>
</evidence>
<name>A0A934WIH3_9RHOB</name>
<dbReference type="PANTHER" id="PTHR43760">
    <property type="entry name" value="ENDORIBONUCLEASE-RELATED"/>
    <property type="match status" value="1"/>
</dbReference>
<reference evidence="2" key="2">
    <citation type="journal article" date="2020" name="Microorganisms">
        <title>Osmotic Adaptation and Compatible Solute Biosynthesis of Phototrophic Bacteria as Revealed from Genome Analyses.</title>
        <authorList>
            <person name="Imhoff J.F."/>
            <person name="Rahn T."/>
            <person name="Kunzel S."/>
            <person name="Keller A."/>
            <person name="Neulinger S.C."/>
        </authorList>
    </citation>
    <scope>NUCLEOTIDE SEQUENCE</scope>
    <source>
        <strain evidence="2">LMG 28126</strain>
    </source>
</reference>
<dbReference type="PANTHER" id="PTHR43760:SF1">
    <property type="entry name" value="ENDORIBONUCLEASE L-PSP_CHORISMATE MUTASE-LIKE DOMAIN-CONTAINING PROTEIN"/>
    <property type="match status" value="1"/>
</dbReference>
<dbReference type="Gene3D" id="3.30.1330.40">
    <property type="entry name" value="RutC-like"/>
    <property type="match status" value="1"/>
</dbReference>
<protein>
    <recommendedName>
        <fullName evidence="1">Endoribonuclease L-PSP/chorismate mutase-like domain-containing protein</fullName>
    </recommendedName>
</protein>
<sequence length="156" mass="16300">MGRIDQRLEELGLVFPPPWTPRGAFLPFRREGTLVFLSGQICEWDGKVTCVGPVGPGGVDIPTAQAAARVCALNLLYTLRMACDGDLDRVSSVQRLGGFVNCLSGFGDSPAVINGATQVFIDVFGEAGRHARTAVGVSGLPGNASVEVDAVIALAD</sequence>
<feature type="domain" description="Endoribonuclease L-PSP/chorismate mutase-like" evidence="1">
    <location>
        <begin position="7"/>
        <end position="143"/>
    </location>
</feature>
<dbReference type="CDD" id="cd02199">
    <property type="entry name" value="YjgF_YER057c_UK114_like_1"/>
    <property type="match status" value="1"/>
</dbReference>
<dbReference type="Proteomes" id="UP000706333">
    <property type="component" value="Unassembled WGS sequence"/>
</dbReference>
<proteinExistence type="predicted"/>
<organism evidence="2 3">
    <name type="scientific">Rhodobaculum claviforme</name>
    <dbReference type="NCBI Taxonomy" id="1549854"/>
    <lineage>
        <taxon>Bacteria</taxon>
        <taxon>Pseudomonadati</taxon>
        <taxon>Pseudomonadota</taxon>
        <taxon>Alphaproteobacteria</taxon>
        <taxon>Rhodobacterales</taxon>
        <taxon>Paracoccaceae</taxon>
        <taxon>Rhodobaculum</taxon>
    </lineage>
</organism>
<dbReference type="AlphaFoldDB" id="A0A934WIH3"/>
<dbReference type="EMBL" id="NHSD01000176">
    <property type="protein sequence ID" value="MBK5926851.1"/>
    <property type="molecule type" value="Genomic_DNA"/>
</dbReference>
<gene>
    <name evidence="2" type="ORF">CCR87_05745</name>
</gene>
<reference evidence="2" key="1">
    <citation type="submission" date="2017-05" db="EMBL/GenBank/DDBJ databases">
        <authorList>
            <person name="Imhoff J.F."/>
            <person name="Rahn T."/>
            <person name="Kuenzel S."/>
            <person name="Neulinger S.C."/>
        </authorList>
    </citation>
    <scope>NUCLEOTIDE SEQUENCE</scope>
    <source>
        <strain evidence="2">LMG 28126</strain>
    </source>
</reference>
<dbReference type="InterPro" id="IPR013813">
    <property type="entry name" value="Endoribo_LPSP/chorism_mut-like"/>
</dbReference>
<comment type="caution">
    <text evidence="2">The sequence shown here is derived from an EMBL/GenBank/DDBJ whole genome shotgun (WGS) entry which is preliminary data.</text>
</comment>